<accession>A0ABX0ZAD6</accession>
<name>A0ABX0ZAD6_9ACTN</name>
<gene>
    <name evidence="2" type="ORF">HCJ94_15885</name>
</gene>
<organism evidence="2 3">
    <name type="scientific">Micromonospora thermarum</name>
    <dbReference type="NCBI Taxonomy" id="2720024"/>
    <lineage>
        <taxon>Bacteria</taxon>
        <taxon>Bacillati</taxon>
        <taxon>Actinomycetota</taxon>
        <taxon>Actinomycetes</taxon>
        <taxon>Micromonosporales</taxon>
        <taxon>Micromonosporaceae</taxon>
        <taxon>Micromonospora</taxon>
    </lineage>
</organism>
<proteinExistence type="predicted"/>
<keyword evidence="3" id="KW-1185">Reference proteome</keyword>
<feature type="region of interest" description="Disordered" evidence="1">
    <location>
        <begin position="1"/>
        <end position="59"/>
    </location>
</feature>
<feature type="compositionally biased region" description="Basic and acidic residues" evidence="1">
    <location>
        <begin position="27"/>
        <end position="38"/>
    </location>
</feature>
<evidence type="ECO:0000256" key="1">
    <source>
        <dbReference type="SAM" id="MobiDB-lite"/>
    </source>
</evidence>
<evidence type="ECO:0000313" key="3">
    <source>
        <dbReference type="Proteomes" id="UP000783871"/>
    </source>
</evidence>
<dbReference type="RefSeq" id="WP_168001802.1">
    <property type="nucleotide sequence ID" value="NZ_JAATEO010000016.1"/>
</dbReference>
<evidence type="ECO:0000313" key="2">
    <source>
        <dbReference type="EMBL" id="NJP33424.1"/>
    </source>
</evidence>
<reference evidence="2 3" key="1">
    <citation type="submission" date="2020-03" db="EMBL/GenBank/DDBJ databases">
        <title>WGS of actinomycetes isolated from Thailand.</title>
        <authorList>
            <person name="Thawai C."/>
        </authorList>
    </citation>
    <scope>NUCLEOTIDE SEQUENCE [LARGE SCALE GENOMIC DNA]</scope>
    <source>
        <strain evidence="2 3">HSS6-12</strain>
    </source>
</reference>
<protein>
    <submittedName>
        <fullName evidence="2">Uncharacterized protein</fullName>
    </submittedName>
</protein>
<dbReference type="EMBL" id="JAATEO010000016">
    <property type="protein sequence ID" value="NJP33424.1"/>
    <property type="molecule type" value="Genomic_DNA"/>
</dbReference>
<sequence length="59" mass="6410">MTGYRANSGGVANARRTRLGAGWVPTHHTETREYEVTDRPVANSVRSRHEEDTAAGGEA</sequence>
<comment type="caution">
    <text evidence="2">The sequence shown here is derived from an EMBL/GenBank/DDBJ whole genome shotgun (WGS) entry which is preliminary data.</text>
</comment>
<dbReference type="Proteomes" id="UP000783871">
    <property type="component" value="Unassembled WGS sequence"/>
</dbReference>